<evidence type="ECO:0000256" key="2">
    <source>
        <dbReference type="SAM" id="Phobius"/>
    </source>
</evidence>
<gene>
    <name evidence="3" type="ORF">AKJ09_05495</name>
</gene>
<protein>
    <submittedName>
        <fullName evidence="3">Uncharacterized protein</fullName>
    </submittedName>
</protein>
<feature type="region of interest" description="Disordered" evidence="1">
    <location>
        <begin position="1"/>
        <end position="47"/>
    </location>
</feature>
<keyword evidence="4" id="KW-1185">Reference proteome</keyword>
<evidence type="ECO:0000313" key="4">
    <source>
        <dbReference type="Proteomes" id="UP000064967"/>
    </source>
</evidence>
<name>A0A0K1PZM4_9BACT</name>
<feature type="transmembrane region" description="Helical" evidence="2">
    <location>
        <begin position="76"/>
        <end position="99"/>
    </location>
</feature>
<evidence type="ECO:0000256" key="1">
    <source>
        <dbReference type="SAM" id="MobiDB-lite"/>
    </source>
</evidence>
<keyword evidence="2" id="KW-0472">Membrane</keyword>
<dbReference type="AlphaFoldDB" id="A0A0K1PZM4"/>
<organism evidence="3 4">
    <name type="scientific">Labilithrix luteola</name>
    <dbReference type="NCBI Taxonomy" id="1391654"/>
    <lineage>
        <taxon>Bacteria</taxon>
        <taxon>Pseudomonadati</taxon>
        <taxon>Myxococcota</taxon>
        <taxon>Polyangia</taxon>
        <taxon>Polyangiales</taxon>
        <taxon>Labilitrichaceae</taxon>
        <taxon>Labilithrix</taxon>
    </lineage>
</organism>
<dbReference type="Proteomes" id="UP000064967">
    <property type="component" value="Chromosome"/>
</dbReference>
<sequence length="100" mass="10629">MALAVEPVEERTRRQSMMPPASRSLLPTKSINTSWAPPPEARGTMASRIPGPAAVPHFVIGVRSSPPSIPIASSPWAGWILLASALFLCATVLGAFLYYG</sequence>
<feature type="compositionally biased region" description="Polar residues" evidence="1">
    <location>
        <begin position="25"/>
        <end position="35"/>
    </location>
</feature>
<keyword evidence="2" id="KW-0812">Transmembrane</keyword>
<accession>A0A0K1PZM4</accession>
<dbReference type="KEGG" id="llu:AKJ09_05495"/>
<reference evidence="3 4" key="1">
    <citation type="submission" date="2015-08" db="EMBL/GenBank/DDBJ databases">
        <authorList>
            <person name="Babu N.S."/>
            <person name="Beckwith C.J."/>
            <person name="Beseler K.G."/>
            <person name="Brison A."/>
            <person name="Carone J.V."/>
            <person name="Caskin T.P."/>
            <person name="Diamond M."/>
            <person name="Durham M.E."/>
            <person name="Foxe J.M."/>
            <person name="Go M."/>
            <person name="Henderson B.A."/>
            <person name="Jones I.B."/>
            <person name="McGettigan J.A."/>
            <person name="Micheletti S.J."/>
            <person name="Nasrallah M.E."/>
            <person name="Ortiz D."/>
            <person name="Piller C.R."/>
            <person name="Privatt S.R."/>
            <person name="Schneider S.L."/>
            <person name="Sharp S."/>
            <person name="Smith T.C."/>
            <person name="Stanton J.D."/>
            <person name="Ullery H.E."/>
            <person name="Wilson R.J."/>
            <person name="Serrano M.G."/>
            <person name="Buck G."/>
            <person name="Lee V."/>
            <person name="Wang Y."/>
            <person name="Carvalho R."/>
            <person name="Voegtly L."/>
            <person name="Shi R."/>
            <person name="Duckworth R."/>
            <person name="Johnson A."/>
            <person name="Loviza R."/>
            <person name="Walstead R."/>
            <person name="Shah Z."/>
            <person name="Kiflezghi M."/>
            <person name="Wade K."/>
            <person name="Ball S.L."/>
            <person name="Bradley K.W."/>
            <person name="Asai D.J."/>
            <person name="Bowman C.A."/>
            <person name="Russell D.A."/>
            <person name="Pope W.H."/>
            <person name="Jacobs-Sera D."/>
            <person name="Hendrix R.W."/>
            <person name="Hatfull G.F."/>
        </authorList>
    </citation>
    <scope>NUCLEOTIDE SEQUENCE [LARGE SCALE GENOMIC DNA]</scope>
    <source>
        <strain evidence="3 4">DSM 27648</strain>
    </source>
</reference>
<dbReference type="STRING" id="1391654.AKJ09_05495"/>
<keyword evidence="2" id="KW-1133">Transmembrane helix</keyword>
<proteinExistence type="predicted"/>
<evidence type="ECO:0000313" key="3">
    <source>
        <dbReference type="EMBL" id="AKU98831.1"/>
    </source>
</evidence>
<dbReference type="EMBL" id="CP012333">
    <property type="protein sequence ID" value="AKU98831.1"/>
    <property type="molecule type" value="Genomic_DNA"/>
</dbReference>